<evidence type="ECO:0000256" key="1">
    <source>
        <dbReference type="SAM" id="MobiDB-lite"/>
    </source>
</evidence>
<dbReference type="EMBL" id="GL888256">
    <property type="protein sequence ID" value="EGI63747.1"/>
    <property type="molecule type" value="Genomic_DNA"/>
</dbReference>
<accession>F4WPX9</accession>
<gene>
    <name evidence="2" type="ORF">G5I_07857</name>
</gene>
<feature type="region of interest" description="Disordered" evidence="1">
    <location>
        <begin position="143"/>
        <end position="171"/>
    </location>
</feature>
<dbReference type="InParanoid" id="F4WPX9"/>
<sequence>MRNERGVSRSRTITGDMESIADREAQIAAEIERGERKPAILDASAVFAAGRGDFGESPKEEGEQEPKKVDGGVDDLDGTVAESSRERTGGSHARAPLSDTPITLRDSSQDQLGEAASELCDEELSNRNELVPTEILILMDEMDEEETTQASSSMEAVAGPGSEARYEDRIL</sequence>
<evidence type="ECO:0000313" key="2">
    <source>
        <dbReference type="EMBL" id="EGI63747.1"/>
    </source>
</evidence>
<proteinExistence type="predicted"/>
<dbReference type="AlphaFoldDB" id="F4WPX9"/>
<reference evidence="2" key="1">
    <citation type="submission" date="2011-02" db="EMBL/GenBank/DDBJ databases">
        <title>The genome of the leaf-cutting ant Acromyrmex echinatior suggests key adaptations to social evolution and fungus farming.</title>
        <authorList>
            <person name="Nygaard S."/>
            <person name="Zhang G."/>
        </authorList>
    </citation>
    <scope>NUCLEOTIDE SEQUENCE</scope>
</reference>
<dbReference type="Proteomes" id="UP000007755">
    <property type="component" value="Unassembled WGS sequence"/>
</dbReference>
<name>F4WPX9_ACREC</name>
<feature type="compositionally biased region" description="Basic and acidic residues" evidence="1">
    <location>
        <begin position="53"/>
        <end position="71"/>
    </location>
</feature>
<keyword evidence="3" id="KW-1185">Reference proteome</keyword>
<protein>
    <submittedName>
        <fullName evidence="2">Uncharacterized protein</fullName>
    </submittedName>
</protein>
<organism evidence="3">
    <name type="scientific">Acromyrmex echinatior</name>
    <name type="common">Panamanian leafcutter ant</name>
    <name type="synonym">Acromyrmex octospinosus echinatior</name>
    <dbReference type="NCBI Taxonomy" id="103372"/>
    <lineage>
        <taxon>Eukaryota</taxon>
        <taxon>Metazoa</taxon>
        <taxon>Ecdysozoa</taxon>
        <taxon>Arthropoda</taxon>
        <taxon>Hexapoda</taxon>
        <taxon>Insecta</taxon>
        <taxon>Pterygota</taxon>
        <taxon>Neoptera</taxon>
        <taxon>Endopterygota</taxon>
        <taxon>Hymenoptera</taxon>
        <taxon>Apocrita</taxon>
        <taxon>Aculeata</taxon>
        <taxon>Formicoidea</taxon>
        <taxon>Formicidae</taxon>
        <taxon>Myrmicinae</taxon>
        <taxon>Acromyrmex</taxon>
    </lineage>
</organism>
<evidence type="ECO:0000313" key="3">
    <source>
        <dbReference type="Proteomes" id="UP000007755"/>
    </source>
</evidence>
<feature type="region of interest" description="Disordered" evidence="1">
    <location>
        <begin position="51"/>
        <end position="127"/>
    </location>
</feature>